<dbReference type="OrthoDB" id="237270at2"/>
<keyword evidence="1" id="KW-0812">Transmembrane</keyword>
<dbReference type="STRING" id="706570.PT85_04370"/>
<keyword evidence="1" id="KW-0472">Membrane</keyword>
<accession>A0A0B3BWA4</accession>
<dbReference type="Proteomes" id="UP000030980">
    <property type="component" value="Unassembled WGS sequence"/>
</dbReference>
<dbReference type="Gene3D" id="3.40.190.10">
    <property type="entry name" value="Periplasmic binding protein-like II"/>
    <property type="match status" value="2"/>
</dbReference>
<feature type="transmembrane region" description="Helical" evidence="1">
    <location>
        <begin position="336"/>
        <end position="358"/>
    </location>
</feature>
<keyword evidence="1" id="KW-1133">Transmembrane helix</keyword>
<feature type="transmembrane region" description="Helical" evidence="1">
    <location>
        <begin position="12"/>
        <end position="34"/>
    </location>
</feature>
<name>A0A0B3BWA4_9PSED</name>
<evidence type="ECO:0000313" key="3">
    <source>
        <dbReference type="Proteomes" id="UP000030980"/>
    </source>
</evidence>
<keyword evidence="3" id="KW-1185">Reference proteome</keyword>
<dbReference type="EMBL" id="JTAK01000002">
    <property type="protein sequence ID" value="KHO65326.1"/>
    <property type="molecule type" value="Genomic_DNA"/>
</dbReference>
<dbReference type="AlphaFoldDB" id="A0A0B3BWA4"/>
<dbReference type="PANTHER" id="PTHR42941">
    <property type="entry name" value="SLL1037 PROTEIN"/>
    <property type="match status" value="1"/>
</dbReference>
<dbReference type="PANTHER" id="PTHR42941:SF1">
    <property type="entry name" value="SLL1037 PROTEIN"/>
    <property type="match status" value="1"/>
</dbReference>
<gene>
    <name evidence="2" type="ORF">PT85_04370</name>
</gene>
<organism evidence="2 3">
    <name type="scientific">Pseudomonas flexibilis</name>
    <dbReference type="NCBI Taxonomy" id="706570"/>
    <lineage>
        <taxon>Bacteria</taxon>
        <taxon>Pseudomonadati</taxon>
        <taxon>Pseudomonadota</taxon>
        <taxon>Gammaproteobacteria</taxon>
        <taxon>Pseudomonadales</taxon>
        <taxon>Pseudomonadaceae</taxon>
        <taxon>Pseudomonas</taxon>
    </lineage>
</organism>
<dbReference type="SUPFAM" id="SSF53850">
    <property type="entry name" value="Periplasmic binding protein-like II"/>
    <property type="match status" value="1"/>
</dbReference>
<reference evidence="2 3" key="1">
    <citation type="submission" date="2014-11" db="EMBL/GenBank/DDBJ databases">
        <title>Genome sequence of Pseudomonas tuomuerensis JCM 14085.</title>
        <authorList>
            <person name="Shin S.-K."/>
            <person name="Yi H."/>
        </authorList>
    </citation>
    <scope>NUCLEOTIDE SEQUENCE [LARGE SCALE GENOMIC DNA]</scope>
    <source>
        <strain evidence="2 3">JCM 14085</strain>
    </source>
</reference>
<comment type="caution">
    <text evidence="2">The sequence shown here is derived from an EMBL/GenBank/DDBJ whole genome shotgun (WGS) entry which is preliminary data.</text>
</comment>
<sequence length="449" mass="49414">MRRVFNDLKIFVLANLWIVPVVAALVWALFSFVAPPPPMEARLATGGPSGGYHSFGLRLQAELAKEGFTLELVNSQGSVDNLARLRAGEVELALVQSGQELSLNSEQRAELYGLGVLFQEPVWLFARQDVTIARLGELAALRVAIGSPSSGTRSVTDALLGANGIDLQQLPAGWQAVGGARAARELQAGNLDAAFFIGPAENGLVQRLAGDPNLRLLNLGRSAAYQARLPYLNRIDVGEGLVSLERNVPDQSLETVGPLATLVASEAFHPSLTPLILAAAREVLKDGNLLDAAGRFPAPASSNFATLDEAEYFYSKGLPILQRYLPFRIASLADRYIILAIPLLVLLIPLIKVVGPLYRWQIRSRIYRWYKHLREIDRQLYLGKLQDPQKEIDHLIALGLELARIEVPLSYSGELYDLHVHVRYMIKRLEFLRDQPKSGKALAQPELID</sequence>
<protein>
    <submittedName>
        <fullName evidence="2">C4-dicarboxylate ABC transporter substrate-binding protein</fullName>
    </submittedName>
</protein>
<evidence type="ECO:0000256" key="1">
    <source>
        <dbReference type="SAM" id="Phobius"/>
    </source>
</evidence>
<evidence type="ECO:0000313" key="2">
    <source>
        <dbReference type="EMBL" id="KHO65326.1"/>
    </source>
</evidence>
<dbReference type="Pfam" id="PF16868">
    <property type="entry name" value="NMT1_3"/>
    <property type="match status" value="1"/>
</dbReference>
<dbReference type="InterPro" id="IPR011852">
    <property type="entry name" value="TRAP_TAXI"/>
</dbReference>
<dbReference type="RefSeq" id="WP_027591047.1">
    <property type="nucleotide sequence ID" value="NZ_FMUP01000001.1"/>
</dbReference>
<proteinExistence type="predicted"/>